<proteinExistence type="predicted"/>
<reference evidence="1" key="1">
    <citation type="submission" date="2022-07" db="EMBL/GenBank/DDBJ databases">
        <title>Phylogenomic reconstructions and comparative analyses of Kickxellomycotina fungi.</title>
        <authorList>
            <person name="Reynolds N.K."/>
            <person name="Stajich J.E."/>
            <person name="Barry K."/>
            <person name="Grigoriev I.V."/>
            <person name="Crous P."/>
            <person name="Smith M.E."/>
        </authorList>
    </citation>
    <scope>NUCLEOTIDE SEQUENCE</scope>
    <source>
        <strain evidence="1">CBS 190363</strain>
    </source>
</reference>
<evidence type="ECO:0000313" key="1">
    <source>
        <dbReference type="EMBL" id="KAJ2891976.1"/>
    </source>
</evidence>
<organism evidence="1 2">
    <name type="scientific">Coemansia aciculifera</name>
    <dbReference type="NCBI Taxonomy" id="417176"/>
    <lineage>
        <taxon>Eukaryota</taxon>
        <taxon>Fungi</taxon>
        <taxon>Fungi incertae sedis</taxon>
        <taxon>Zoopagomycota</taxon>
        <taxon>Kickxellomycotina</taxon>
        <taxon>Kickxellomycetes</taxon>
        <taxon>Kickxellales</taxon>
        <taxon>Kickxellaceae</taxon>
        <taxon>Coemansia</taxon>
    </lineage>
</organism>
<protein>
    <submittedName>
        <fullName evidence="1">Uncharacterized protein</fullName>
    </submittedName>
</protein>
<keyword evidence="2" id="KW-1185">Reference proteome</keyword>
<sequence length="368" mass="40963">MSATGVLSRSKRRVGGAIHRFLFDNNYLCDEYFATSYIVPQRALVCVRITAFVYCATVLVSNLAVNILHKAGWSWGAYFTTLTYFGIVLYYWFAAYNTTRYLLKCRSASIYRSRSGAGVSGRAISPPAPLPPDQLLQLAAASHRVFGTPASISTVDSRTNGPETPELDHIRLLLPSAHTAPSDTVGANSEHCEFSIVSMPGDEAKHLERPSPSTAHQLSLAAQWILYELFTCYAPLVSLVYWIFLFPTQGGLDTPLNAWMGVSMHGVNTVLMGLEVFVFARSSLRWTHVSLVIGVLVAYLALVYLMVGAYGFYVYPFFESEYFGVGGVTVICAMIIDVAIMSWIVQLMVHRWRDAVYPRKWPPIQRIV</sequence>
<gene>
    <name evidence="1" type="ORF">IWW38_003398</name>
</gene>
<accession>A0ACC1M2J5</accession>
<dbReference type="Proteomes" id="UP001139981">
    <property type="component" value="Unassembled WGS sequence"/>
</dbReference>
<dbReference type="EMBL" id="JANBVB010000843">
    <property type="protein sequence ID" value="KAJ2891976.1"/>
    <property type="molecule type" value="Genomic_DNA"/>
</dbReference>
<evidence type="ECO:0000313" key="2">
    <source>
        <dbReference type="Proteomes" id="UP001139981"/>
    </source>
</evidence>
<comment type="caution">
    <text evidence="1">The sequence shown here is derived from an EMBL/GenBank/DDBJ whole genome shotgun (WGS) entry which is preliminary data.</text>
</comment>
<name>A0ACC1M2J5_9FUNG</name>